<accession>A0A6X0RIU5</accession>
<name>A0A6X0RIU5_LISMN</name>
<dbReference type="AlphaFoldDB" id="A0A6X0RIU5"/>
<gene>
    <name evidence="1" type="ORF">GIH49_11885</name>
</gene>
<dbReference type="Proteomes" id="UP000844471">
    <property type="component" value="Unassembled WGS sequence"/>
</dbReference>
<reference evidence="1" key="1">
    <citation type="journal article" date="2018" name="Genome Biol.">
        <title>SKESA: strategic k-mer extension for scrupulous assemblies.</title>
        <authorList>
            <person name="Souvorov A."/>
            <person name="Agarwala R."/>
            <person name="Lipman D.J."/>
        </authorList>
    </citation>
    <scope>NUCLEOTIDE SEQUENCE [LARGE SCALE GENOMIC DNA]</scope>
    <source>
        <strain evidence="1">HPB3501</strain>
    </source>
</reference>
<reference evidence="1" key="2">
    <citation type="submission" date="2019-11" db="EMBL/GenBank/DDBJ databases">
        <authorList>
            <consortium name="NCBI Pathogen Detection Project"/>
        </authorList>
    </citation>
    <scope>NUCLEOTIDE SEQUENCE</scope>
    <source>
        <strain evidence="1">HPB3501</strain>
    </source>
</reference>
<evidence type="ECO:0000313" key="1">
    <source>
        <dbReference type="EMBL" id="HAA9722838.1"/>
    </source>
</evidence>
<protein>
    <submittedName>
        <fullName evidence="1">Uncharacterized protein</fullName>
    </submittedName>
</protein>
<organism evidence="1">
    <name type="scientific">Listeria monocytogenes</name>
    <dbReference type="NCBI Taxonomy" id="1639"/>
    <lineage>
        <taxon>Bacteria</taxon>
        <taxon>Bacillati</taxon>
        <taxon>Bacillota</taxon>
        <taxon>Bacilli</taxon>
        <taxon>Bacillales</taxon>
        <taxon>Listeriaceae</taxon>
        <taxon>Listeria</taxon>
    </lineage>
</organism>
<proteinExistence type="predicted"/>
<dbReference type="EMBL" id="DAAEZQ010000007">
    <property type="protein sequence ID" value="HAA9722838.1"/>
    <property type="molecule type" value="Genomic_DNA"/>
</dbReference>
<comment type="caution">
    <text evidence="1">The sequence shown here is derived from an EMBL/GenBank/DDBJ whole genome shotgun (WGS) entry which is preliminary data.</text>
</comment>
<sequence length="86" mass="10032">MEHELGFATTTMVAEVEKNREQYTSLLNQLAEKELKEITNLRNFRLLNSSAALLTIISIVITIICLINKRKRKMEDFYLKLENESN</sequence>